<name>A0A0V7ZIS4_9CYAN</name>
<evidence type="ECO:0000313" key="7">
    <source>
        <dbReference type="EMBL" id="KST64435.1"/>
    </source>
</evidence>
<dbReference type="EMBL" id="LMTZ01000122">
    <property type="protein sequence ID" value="KST64435.1"/>
    <property type="molecule type" value="Genomic_DNA"/>
</dbReference>
<keyword evidence="4" id="KW-0418">Kinase</keyword>
<keyword evidence="2" id="KW-0808">Transferase</keyword>
<gene>
    <name evidence="7" type="ORF">BC008_17540</name>
</gene>
<keyword evidence="3" id="KW-0547">Nucleotide-binding</keyword>
<evidence type="ECO:0000256" key="3">
    <source>
        <dbReference type="ARBA" id="ARBA00022741"/>
    </source>
</evidence>
<dbReference type="InterPro" id="IPR011009">
    <property type="entry name" value="Kinase-like_dom_sf"/>
</dbReference>
<keyword evidence="8" id="KW-1185">Reference proteome</keyword>
<dbReference type="Pfam" id="PF01636">
    <property type="entry name" value="APH"/>
    <property type="match status" value="1"/>
</dbReference>
<evidence type="ECO:0000256" key="5">
    <source>
        <dbReference type="ARBA" id="ARBA00022840"/>
    </source>
</evidence>
<dbReference type="Proteomes" id="UP000053372">
    <property type="component" value="Unassembled WGS sequence"/>
</dbReference>
<dbReference type="Gene3D" id="3.30.200.20">
    <property type="entry name" value="Phosphorylase Kinase, domain 1"/>
    <property type="match status" value="1"/>
</dbReference>
<keyword evidence="5" id="KW-0067">ATP-binding</keyword>
<dbReference type="SUPFAM" id="SSF56112">
    <property type="entry name" value="Protein kinase-like (PK-like)"/>
    <property type="match status" value="1"/>
</dbReference>
<comment type="similarity">
    <text evidence="1">Belongs to the methylthioribose kinase family.</text>
</comment>
<sequence length="355" mass="40455">MTQIDIQEILDIIKDDLSWFQPKNSPEKLQGGLLNYVWRVNGEPKPIIIKYFPPYIATVPEVFLDDRRMLIEARALQAFQTGGIFSTLNTNKIRPPQIYYADEVRKFLVMEDVADKNSLKVNYNWVLADSSGQEAGKLIGNFIGNLHDLSFSRTDLAEGFENFSIQKTRLDLQYRAIAPLLKDEEIEDYQILGDKVSQLGEKYLQKGKNVIMGDLWPTSIIPVADGLRIIDWELAHYGYPAQDLAHFAAHLWMKRERAQTKDEAEELDRMLDSFLDSYVCALGSHRQDILNSQEIIDCSLHFAAEILVRTIGNFKAGYLYDGLAFNSSPIQKAVRTAVNHLRFPDNVTTFSSLVS</sequence>
<evidence type="ECO:0000256" key="2">
    <source>
        <dbReference type="ARBA" id="ARBA00022679"/>
    </source>
</evidence>
<dbReference type="RefSeq" id="WP_027843618.1">
    <property type="nucleotide sequence ID" value="NZ_LMTZ01000122.1"/>
</dbReference>
<evidence type="ECO:0000256" key="4">
    <source>
        <dbReference type="ARBA" id="ARBA00022777"/>
    </source>
</evidence>
<evidence type="ECO:0000313" key="8">
    <source>
        <dbReference type="Proteomes" id="UP000053372"/>
    </source>
</evidence>
<dbReference type="GO" id="GO:0016301">
    <property type="term" value="F:kinase activity"/>
    <property type="evidence" value="ECO:0007669"/>
    <property type="project" value="UniProtKB-KW"/>
</dbReference>
<proteinExistence type="inferred from homology"/>
<evidence type="ECO:0000259" key="6">
    <source>
        <dbReference type="Pfam" id="PF01636"/>
    </source>
</evidence>
<protein>
    <recommendedName>
        <fullName evidence="6">Aminoglycoside phosphotransferase domain-containing protein</fullName>
    </recommendedName>
</protein>
<dbReference type="InterPro" id="IPR002575">
    <property type="entry name" value="Aminoglycoside_PTrfase"/>
</dbReference>
<organism evidence="7 8">
    <name type="scientific">Mastigocoleus testarum BC008</name>
    <dbReference type="NCBI Taxonomy" id="371196"/>
    <lineage>
        <taxon>Bacteria</taxon>
        <taxon>Bacillati</taxon>
        <taxon>Cyanobacteriota</taxon>
        <taxon>Cyanophyceae</taxon>
        <taxon>Nostocales</taxon>
        <taxon>Hapalosiphonaceae</taxon>
        <taxon>Mastigocoleus</taxon>
    </lineage>
</organism>
<accession>A0A0V7ZIS4</accession>
<dbReference type="PANTHER" id="PTHR34273">
    <property type="entry name" value="METHYLTHIORIBOSE KINASE"/>
    <property type="match status" value="1"/>
</dbReference>
<reference evidence="7 8" key="1">
    <citation type="journal article" date="2015" name="Genome Announc.">
        <title>Draft Genome of the Euendolithic (true boring) Cyanobacterium Mastigocoleus testarum strain BC008.</title>
        <authorList>
            <person name="Guida B.S."/>
            <person name="Garcia-Pichel F."/>
        </authorList>
    </citation>
    <scope>NUCLEOTIDE SEQUENCE [LARGE SCALE GENOMIC DNA]</scope>
    <source>
        <strain evidence="7 8">BC008</strain>
    </source>
</reference>
<comment type="caution">
    <text evidence="7">The sequence shown here is derived from an EMBL/GenBank/DDBJ whole genome shotgun (WGS) entry which is preliminary data.</text>
</comment>
<dbReference type="OrthoDB" id="9777791at2"/>
<evidence type="ECO:0000256" key="1">
    <source>
        <dbReference type="ARBA" id="ARBA00010165"/>
    </source>
</evidence>
<feature type="domain" description="Aminoglycoside phosphotransferase" evidence="6">
    <location>
        <begin position="28"/>
        <end position="260"/>
    </location>
</feature>
<dbReference type="PANTHER" id="PTHR34273:SF2">
    <property type="entry name" value="METHYLTHIORIBOSE KINASE"/>
    <property type="match status" value="1"/>
</dbReference>
<dbReference type="AlphaFoldDB" id="A0A0V7ZIS4"/>
<dbReference type="GO" id="GO:0005524">
    <property type="term" value="F:ATP binding"/>
    <property type="evidence" value="ECO:0007669"/>
    <property type="project" value="UniProtKB-KW"/>
</dbReference>
<dbReference type="Gene3D" id="3.90.1200.10">
    <property type="match status" value="1"/>
</dbReference>